<sequence>MVRTQGKAMDSDPGALWDWEMMLSLTGDQVNCTGDDWHLPPRTYDLEGNTMTGAENGSPLNLFVGEQWPAPVTDSQTCYGFTLPAMNNIVGSVVPAPGVPGDQCSLAPFECFNGD</sequence>
<evidence type="ECO:0000313" key="1">
    <source>
        <dbReference type="EMBL" id="EKD05009.1"/>
    </source>
</evidence>
<reference evidence="1 2" key="1">
    <citation type="journal article" date="2012" name="Eukaryot. Cell">
        <title>Genome sequence of the Trichosporon asahii environmental strain CBS 8904.</title>
        <authorList>
            <person name="Yang R.Y."/>
            <person name="Li H.T."/>
            <person name="Zhu H."/>
            <person name="Zhou G.P."/>
            <person name="Wang M."/>
            <person name="Wang L."/>
        </authorList>
    </citation>
    <scope>NUCLEOTIDE SEQUENCE [LARGE SCALE GENOMIC DNA]</scope>
    <source>
        <strain evidence="1 2">CBS 8904</strain>
    </source>
</reference>
<dbReference type="HOGENOM" id="CLU_2110659_0_0_1"/>
<gene>
    <name evidence="1" type="ORF">A1Q2_00708</name>
</gene>
<evidence type="ECO:0000313" key="2">
    <source>
        <dbReference type="Proteomes" id="UP000006757"/>
    </source>
</evidence>
<dbReference type="EMBL" id="AMBO01000167">
    <property type="protein sequence ID" value="EKD05009.1"/>
    <property type="molecule type" value="Genomic_DNA"/>
</dbReference>
<protein>
    <submittedName>
        <fullName evidence="1">Uncharacterized protein</fullName>
    </submittedName>
</protein>
<dbReference type="InParanoid" id="K1WW35"/>
<comment type="caution">
    <text evidence="1">The sequence shown here is derived from an EMBL/GenBank/DDBJ whole genome shotgun (WGS) entry which is preliminary data.</text>
</comment>
<dbReference type="Proteomes" id="UP000006757">
    <property type="component" value="Unassembled WGS sequence"/>
</dbReference>
<proteinExistence type="predicted"/>
<dbReference type="AlphaFoldDB" id="K1WW35"/>
<keyword evidence="2" id="KW-1185">Reference proteome</keyword>
<name>K1WW35_TRIAC</name>
<organism evidence="1 2">
    <name type="scientific">Trichosporon asahii var. asahii (strain CBS 8904)</name>
    <name type="common">Yeast</name>
    <dbReference type="NCBI Taxonomy" id="1220162"/>
    <lineage>
        <taxon>Eukaryota</taxon>
        <taxon>Fungi</taxon>
        <taxon>Dikarya</taxon>
        <taxon>Basidiomycota</taxon>
        <taxon>Agaricomycotina</taxon>
        <taxon>Tremellomycetes</taxon>
        <taxon>Trichosporonales</taxon>
        <taxon>Trichosporonaceae</taxon>
        <taxon>Trichosporon</taxon>
    </lineage>
</organism>
<accession>K1WW35</accession>